<proteinExistence type="predicted"/>
<evidence type="ECO:0000313" key="1">
    <source>
        <dbReference type="EMBL" id="GAA4667158.1"/>
    </source>
</evidence>
<gene>
    <name evidence="1" type="ORF">GCM10023262_15630</name>
</gene>
<organism evidence="1 2">
    <name type="scientific">Bartonella pachyuromydis</name>
    <dbReference type="NCBI Taxonomy" id="931097"/>
    <lineage>
        <taxon>Bacteria</taxon>
        <taxon>Pseudomonadati</taxon>
        <taxon>Pseudomonadota</taxon>
        <taxon>Alphaproteobacteria</taxon>
        <taxon>Hyphomicrobiales</taxon>
        <taxon>Bartonellaceae</taxon>
        <taxon>Bartonella</taxon>
    </lineage>
</organism>
<dbReference type="EMBL" id="BAABJA010000019">
    <property type="protein sequence ID" value="GAA4667158.1"/>
    <property type="molecule type" value="Genomic_DNA"/>
</dbReference>
<reference evidence="2" key="1">
    <citation type="journal article" date="2019" name="Int. J. Syst. Evol. Microbiol.">
        <title>The Global Catalogue of Microorganisms (GCM) 10K type strain sequencing project: providing services to taxonomists for standard genome sequencing and annotation.</title>
        <authorList>
            <consortium name="The Broad Institute Genomics Platform"/>
            <consortium name="The Broad Institute Genome Sequencing Center for Infectious Disease"/>
            <person name="Wu L."/>
            <person name="Ma J."/>
        </authorList>
    </citation>
    <scope>NUCLEOTIDE SEQUENCE [LARGE SCALE GENOMIC DNA]</scope>
    <source>
        <strain evidence="2">JCM 17714</strain>
    </source>
</reference>
<comment type="caution">
    <text evidence="1">The sequence shown here is derived from an EMBL/GenBank/DDBJ whole genome shotgun (WGS) entry which is preliminary data.</text>
</comment>
<keyword evidence="2" id="KW-1185">Reference proteome</keyword>
<evidence type="ECO:0000313" key="2">
    <source>
        <dbReference type="Proteomes" id="UP001501699"/>
    </source>
</evidence>
<protein>
    <submittedName>
        <fullName evidence="1">Uncharacterized protein</fullName>
    </submittedName>
</protein>
<name>A0ABP8VPB4_9HYPH</name>
<dbReference type="Proteomes" id="UP001501699">
    <property type="component" value="Unassembled WGS sequence"/>
</dbReference>
<sequence length="58" mass="6870">MYIGLNNVLIDHLSIFKSRKEDHVFLNLAILKWGYRNWIRKCTPENPCDIAVLKNKNL</sequence>
<accession>A0ABP8VPB4</accession>